<dbReference type="Pfam" id="PF03432">
    <property type="entry name" value="Relaxase"/>
    <property type="match status" value="1"/>
</dbReference>
<dbReference type="InterPro" id="IPR005094">
    <property type="entry name" value="Endonuclease_MobA/VirD2"/>
</dbReference>
<name>A0A1B1S8U6_9BACT</name>
<proteinExistence type="predicted"/>
<dbReference type="STRING" id="1796646.A4V02_05440"/>
<dbReference type="Proteomes" id="UP000186351">
    <property type="component" value="Chromosome"/>
</dbReference>
<gene>
    <name evidence="3" type="ORF">A4V02_05440</name>
</gene>
<evidence type="ECO:0000313" key="3">
    <source>
        <dbReference type="EMBL" id="ANU63219.1"/>
    </source>
</evidence>
<feature type="region of interest" description="Disordered" evidence="1">
    <location>
        <begin position="516"/>
        <end position="585"/>
    </location>
</feature>
<dbReference type="KEGG" id="pary:A4V02_05440"/>
<keyword evidence="4" id="KW-1185">Reference proteome</keyword>
<accession>A0A1B1S8U6</accession>
<dbReference type="RefSeq" id="WP_068960573.1">
    <property type="nucleotide sequence ID" value="NZ_CANBFH010000026.1"/>
</dbReference>
<evidence type="ECO:0000256" key="1">
    <source>
        <dbReference type="SAM" id="MobiDB-lite"/>
    </source>
</evidence>
<feature type="domain" description="MobA/VirD2-like nuclease" evidence="2">
    <location>
        <begin position="59"/>
        <end position="157"/>
    </location>
</feature>
<organism evidence="3 4">
    <name type="scientific">Muribaculum intestinale</name>
    <dbReference type="NCBI Taxonomy" id="1796646"/>
    <lineage>
        <taxon>Bacteria</taxon>
        <taxon>Pseudomonadati</taxon>
        <taxon>Bacteroidota</taxon>
        <taxon>Bacteroidia</taxon>
        <taxon>Bacteroidales</taxon>
        <taxon>Muribaculaceae</taxon>
        <taxon>Muribaculum</taxon>
    </lineage>
</organism>
<dbReference type="EMBL" id="CP015402">
    <property type="protein sequence ID" value="ANU63219.1"/>
    <property type="molecule type" value="Genomic_DNA"/>
</dbReference>
<dbReference type="AlphaFoldDB" id="A0A1B1S8U6"/>
<dbReference type="GeneID" id="65536292"/>
<feature type="compositionally biased region" description="Basic and acidic residues" evidence="1">
    <location>
        <begin position="561"/>
        <end position="575"/>
    </location>
</feature>
<dbReference type="OrthoDB" id="915634at2"/>
<feature type="compositionally biased region" description="Polar residues" evidence="1">
    <location>
        <begin position="527"/>
        <end position="545"/>
    </location>
</feature>
<evidence type="ECO:0000313" key="4">
    <source>
        <dbReference type="Proteomes" id="UP000186351"/>
    </source>
</evidence>
<accession>A0A1Z2XJV1</accession>
<sequence length="585" mass="66619">MIVKKLGMVSGGGFPGAGYNERKVAEGMARLMVMENVDGAMRHKVELLHEAGFDCAGEIEKYLKERSRTYGNTKTTRFQFHIAASVKGQAMSAEELTNFARQLMAEAGYGRQPYFVYYHHDTDNHHVHILSTRIQPNGFPIPDHHDYARLNAAANRILSSDIKRDIQRMFSYGYLTEGQFANIIRSHGYKFERVEDRYVLFRGGVKAATISLSEIERHISQENDTRKERAKQLRAIIRKYKAEIVDGKVQNVENVKGHKGQKKKYVRRKVNPDIRKIKASNGKTLSQEEQRHLSDMLDILKTKFGIDIHFQKDRNGEIRSYGIVDHNRKIAFDGSKVMKLSELIDFAQKQERNASPLDIYRDLFAMEVRKSGVDGEMTIRLFDGSEHTRKMSPRQSAWYFNSPESEREDVAIRIAATMFSTEIFESVLQKYPVSAISSRIGSVNIIKMREGGRAIRVVSTDGFSATYPMTADELHCHAKLQGEAANGYLRQLAILRITHENATELTNRIKELTAKSSGSLSLPPRQSDYNPEQSKAFTSHQSTVLTRLMPRDTSSPNSANREWEVGKQSRYDHIDNQQSGTQLTM</sequence>
<protein>
    <recommendedName>
        <fullName evidence="2">MobA/VirD2-like nuclease domain-containing protein</fullName>
    </recommendedName>
</protein>
<feature type="compositionally biased region" description="Polar residues" evidence="1">
    <location>
        <begin position="576"/>
        <end position="585"/>
    </location>
</feature>
<evidence type="ECO:0000259" key="2">
    <source>
        <dbReference type="Pfam" id="PF03432"/>
    </source>
</evidence>
<reference evidence="4" key="1">
    <citation type="submission" date="2016-04" db="EMBL/GenBank/DDBJ databases">
        <title>Complete Genome Sequences of Twelve Strains of a Stable Defined Moderately Diverse Mouse Microbiota 2 (sDMDMm2).</title>
        <authorList>
            <person name="Uchimura Y."/>
            <person name="Wyss M."/>
            <person name="Brugiroux S."/>
            <person name="Limenitakis J.P."/>
            <person name="Stecher B."/>
            <person name="McCoy K.D."/>
            <person name="Macpherson A.J."/>
        </authorList>
    </citation>
    <scope>NUCLEOTIDE SEQUENCE [LARGE SCALE GENOMIC DNA]</scope>
    <source>
        <strain evidence="4">YL27</strain>
    </source>
</reference>